<evidence type="ECO:0000313" key="3">
    <source>
        <dbReference type="EMBL" id="GAA4605489.1"/>
    </source>
</evidence>
<dbReference type="InterPro" id="IPR002372">
    <property type="entry name" value="PQQ_rpt_dom"/>
</dbReference>
<keyword evidence="4" id="KW-1185">Reference proteome</keyword>
<evidence type="ECO:0000259" key="2">
    <source>
        <dbReference type="Pfam" id="PF13360"/>
    </source>
</evidence>
<dbReference type="InterPro" id="IPR015943">
    <property type="entry name" value="WD40/YVTN_repeat-like_dom_sf"/>
</dbReference>
<keyword evidence="1" id="KW-1133">Transmembrane helix</keyword>
<keyword evidence="1" id="KW-0472">Membrane</keyword>
<gene>
    <name evidence="3" type="ORF">GCM10023195_19100</name>
</gene>
<proteinExistence type="predicted"/>
<feature type="domain" description="Pyrrolo-quinoline quinone repeat" evidence="2">
    <location>
        <begin position="133"/>
        <end position="274"/>
    </location>
</feature>
<dbReference type="InterPro" id="IPR011047">
    <property type="entry name" value="Quinoprotein_ADH-like_sf"/>
</dbReference>
<dbReference type="EMBL" id="BAABHJ010000005">
    <property type="protein sequence ID" value="GAA4605489.1"/>
    <property type="molecule type" value="Genomic_DNA"/>
</dbReference>
<feature type="transmembrane region" description="Helical" evidence="1">
    <location>
        <begin position="103"/>
        <end position="123"/>
    </location>
</feature>
<protein>
    <recommendedName>
        <fullName evidence="2">Pyrrolo-quinoline quinone repeat domain-containing protein</fullName>
    </recommendedName>
</protein>
<accession>A0ABP8TDP1</accession>
<keyword evidence="1" id="KW-0812">Transmembrane</keyword>
<organism evidence="3 4">
    <name type="scientific">Actinoallomurus liliacearum</name>
    <dbReference type="NCBI Taxonomy" id="1080073"/>
    <lineage>
        <taxon>Bacteria</taxon>
        <taxon>Bacillati</taxon>
        <taxon>Actinomycetota</taxon>
        <taxon>Actinomycetes</taxon>
        <taxon>Streptosporangiales</taxon>
        <taxon>Thermomonosporaceae</taxon>
        <taxon>Actinoallomurus</taxon>
    </lineage>
</organism>
<dbReference type="Proteomes" id="UP001500212">
    <property type="component" value="Unassembled WGS sequence"/>
</dbReference>
<name>A0ABP8TDP1_9ACTN</name>
<feature type="transmembrane region" description="Helical" evidence="1">
    <location>
        <begin position="75"/>
        <end position="96"/>
    </location>
</feature>
<dbReference type="PANTHER" id="PTHR34512:SF30">
    <property type="entry name" value="OUTER MEMBRANE PROTEIN ASSEMBLY FACTOR BAMB"/>
    <property type="match status" value="1"/>
</dbReference>
<dbReference type="Gene3D" id="2.130.10.10">
    <property type="entry name" value="YVTN repeat-like/Quinoprotein amine dehydrogenase"/>
    <property type="match status" value="1"/>
</dbReference>
<evidence type="ECO:0000256" key="1">
    <source>
        <dbReference type="SAM" id="Phobius"/>
    </source>
</evidence>
<evidence type="ECO:0000313" key="4">
    <source>
        <dbReference type="Proteomes" id="UP001500212"/>
    </source>
</evidence>
<dbReference type="Pfam" id="PF13360">
    <property type="entry name" value="PQQ_2"/>
    <property type="match status" value="1"/>
</dbReference>
<comment type="caution">
    <text evidence="3">The sequence shown here is derived from an EMBL/GenBank/DDBJ whole genome shotgun (WGS) entry which is preliminary data.</text>
</comment>
<reference evidence="4" key="1">
    <citation type="journal article" date="2019" name="Int. J. Syst. Evol. Microbiol.">
        <title>The Global Catalogue of Microorganisms (GCM) 10K type strain sequencing project: providing services to taxonomists for standard genome sequencing and annotation.</title>
        <authorList>
            <consortium name="The Broad Institute Genomics Platform"/>
            <consortium name="The Broad Institute Genome Sequencing Center for Infectious Disease"/>
            <person name="Wu L."/>
            <person name="Ma J."/>
        </authorList>
    </citation>
    <scope>NUCLEOTIDE SEQUENCE [LARGE SCALE GENOMIC DNA]</scope>
    <source>
        <strain evidence="4">JCM 17938</strain>
    </source>
</reference>
<dbReference type="Gene3D" id="2.40.10.480">
    <property type="match status" value="1"/>
</dbReference>
<dbReference type="SUPFAM" id="SSF50998">
    <property type="entry name" value="Quinoprotein alcohol dehydrogenase-like"/>
    <property type="match status" value="1"/>
</dbReference>
<dbReference type="PANTHER" id="PTHR34512">
    <property type="entry name" value="CELL SURFACE PROTEIN"/>
    <property type="match status" value="1"/>
</dbReference>
<sequence>MSVDNGFRIVPPEPTRKPPRRILPIVIGVIGAVLLGTVLTMLVASFWTLGTEAGGSCGTDRNGISYGPCPRGTAWMLPVSIVSLFVVVPAAMLCVVRAGSRRLGCLGVIVLALVGVLPGMAVFRWSHGRTLAAVWQAPPDRPTTTEGLGGWLSGTTVVRARFDRLVGYDVATGAVRWTYTVPGRDVLCAMSRTTADGVGLIAHGAETQPCGRVTAVDLNTGRALWERGVPADGISSSISSDVLAVTDGMAAVQTSQAVMALRLRDGTPLWQDKAADRCRLATVTAGHDQVLTTVSCFEQVPRIRALDAATGRARWTVKAPIQGTSANIRPLSADPAVFAVQEGGQRGVSVIASFDETGRVRATIPIDDGQRRLDVSDHGFRATPARHLVLQDGFLVAKAQLPGGKYRLVGYDLADGRLRWSTGVGDFAALQAEPGLVHVLGGTSWKPGLWALSLRDGRLTYVGVPRFPGDDDDELFYSAGSRYIVLTERAVIPHSAPVSAFRAR</sequence>
<dbReference type="RefSeq" id="WP_345351593.1">
    <property type="nucleotide sequence ID" value="NZ_BAABHJ010000005.1"/>
</dbReference>
<feature type="transmembrane region" description="Helical" evidence="1">
    <location>
        <begin position="22"/>
        <end position="47"/>
    </location>
</feature>